<name>A0A839HIV7_9BURK</name>
<dbReference type="GO" id="GO:0046872">
    <property type="term" value="F:metal ion binding"/>
    <property type="evidence" value="ECO:0007669"/>
    <property type="project" value="UniProtKB-KW"/>
</dbReference>
<dbReference type="PANTHER" id="PTHR45674">
    <property type="entry name" value="DNA LIGASE 1/3 FAMILY MEMBER"/>
    <property type="match status" value="1"/>
</dbReference>
<dbReference type="Pfam" id="PF01068">
    <property type="entry name" value="DNA_ligase_A_M"/>
    <property type="match status" value="1"/>
</dbReference>
<evidence type="ECO:0000256" key="9">
    <source>
        <dbReference type="ARBA" id="ARBA00023306"/>
    </source>
</evidence>
<comment type="caution">
    <text evidence="12">The sequence shown here is derived from an EMBL/GenBank/DDBJ whole genome shotgun (WGS) entry which is preliminary data.</text>
</comment>
<organism evidence="12 13">
    <name type="scientific">Aquariibacter albus</name>
    <dbReference type="NCBI Taxonomy" id="2759899"/>
    <lineage>
        <taxon>Bacteria</taxon>
        <taxon>Pseudomonadati</taxon>
        <taxon>Pseudomonadota</taxon>
        <taxon>Betaproteobacteria</taxon>
        <taxon>Burkholderiales</taxon>
        <taxon>Sphaerotilaceae</taxon>
        <taxon>Aquariibacter</taxon>
    </lineage>
</organism>
<dbReference type="Proteomes" id="UP000586093">
    <property type="component" value="Unassembled WGS sequence"/>
</dbReference>
<dbReference type="GO" id="GO:0005524">
    <property type="term" value="F:ATP binding"/>
    <property type="evidence" value="ECO:0007669"/>
    <property type="project" value="UniProtKB-KW"/>
</dbReference>
<evidence type="ECO:0000256" key="2">
    <source>
        <dbReference type="ARBA" id="ARBA00022618"/>
    </source>
</evidence>
<proteinExistence type="predicted"/>
<protein>
    <submittedName>
        <fullName evidence="12">Cisplatin damage response ATP-dependent DNA ligase</fullName>
        <ecNumber evidence="12">6.5.1.1</ecNumber>
    </submittedName>
</protein>
<keyword evidence="13" id="KW-1185">Reference proteome</keyword>
<sequence>MQDFSRLYAQLDQQTATGAKLAALQAYFATAAPRDAAWAAYFLAGGKPRQTVPTARLRALAGRLSGLPDWLVEASYQAVGDLAETLAHLLPPPSRQDEASLADWVEQRLLPLRGAPPEQQDAALAQAFDRLPAEGRFLLVKLIGGGFRVGVGRQLVVRALAACAGLPDTLVAQRMMGYTEAGARIDAARYLALVAPPEAGAPAGGQPYPFFLAHPLEAGGPVEPETLAERLGPCHDWVAEWKADGIRAQLVCRPASEAGGPTVWLWSRGEELVSERFPEVLAAARALPPGTVLDGELLVWPGAPEAAPARFATLQTRLNRKTLPRKLLAEAPVVFWAYDLLESDGVDRRPEPQGQRRARLQALLGPGGPAAGAFPISPQLSAADWPALARQRAEARARGFEGLMLKHLATPYGVGRRKPGEGQGGWWKWKLEPYRVDAVLVHAQRGHGRRASLYTDYGFAVWNRAPRDAEEVAAVCAAIAARRPPPSRTPPAPGEPEPLQLLPFAKAYSGLSDAEILRVDREIRRHTVESFGPVRSVVPTLVVELGFEGLAPSPRHRSGLAVRFPRMLRLREDKPLAEADTLAQLRALLPAPTMPVPGKG</sequence>
<keyword evidence="1 12" id="KW-0436">Ligase</keyword>
<reference evidence="12 13" key="1">
    <citation type="submission" date="2020-08" db="EMBL/GenBank/DDBJ databases">
        <title>Aquariorum lacteus gen. nov., sp. nov., a new member of the family Comamonadaceae, isolated from freshwater aquarium.</title>
        <authorList>
            <person name="Chun S.-J."/>
        </authorList>
    </citation>
    <scope>NUCLEOTIDE SEQUENCE [LARGE SCALE GENOMIC DNA]</scope>
    <source>
        <strain evidence="12 13">SJAQ100</strain>
    </source>
</reference>
<dbReference type="PANTHER" id="PTHR45674:SF13">
    <property type="entry name" value="DNA LIGASE-RELATED"/>
    <property type="match status" value="1"/>
</dbReference>
<dbReference type="SUPFAM" id="SSF56091">
    <property type="entry name" value="DNA ligase/mRNA capping enzyme, catalytic domain"/>
    <property type="match status" value="1"/>
</dbReference>
<evidence type="ECO:0000256" key="7">
    <source>
        <dbReference type="ARBA" id="ARBA00023172"/>
    </source>
</evidence>
<accession>A0A839HIV7</accession>
<evidence type="ECO:0000256" key="3">
    <source>
        <dbReference type="ARBA" id="ARBA00022723"/>
    </source>
</evidence>
<dbReference type="Gene3D" id="1.10.3260.10">
    <property type="entry name" value="DNA ligase, ATP-dependent, N-terminal domain"/>
    <property type="match status" value="1"/>
</dbReference>
<dbReference type="InterPro" id="IPR012308">
    <property type="entry name" value="DNA_ligase_ATP-dep_N"/>
</dbReference>
<dbReference type="NCBIfam" id="TIGR04120">
    <property type="entry name" value="DNA_lig_bact"/>
    <property type="match status" value="1"/>
</dbReference>
<dbReference type="GO" id="GO:0003677">
    <property type="term" value="F:DNA binding"/>
    <property type="evidence" value="ECO:0007669"/>
    <property type="project" value="InterPro"/>
</dbReference>
<dbReference type="GO" id="GO:0003910">
    <property type="term" value="F:DNA ligase (ATP) activity"/>
    <property type="evidence" value="ECO:0007669"/>
    <property type="project" value="UniProtKB-EC"/>
</dbReference>
<dbReference type="GO" id="GO:0006281">
    <property type="term" value="P:DNA repair"/>
    <property type="evidence" value="ECO:0007669"/>
    <property type="project" value="UniProtKB-KW"/>
</dbReference>
<comment type="catalytic activity">
    <reaction evidence="10">
        <text>ATP + (deoxyribonucleotide)n-3'-hydroxyl + 5'-phospho-(deoxyribonucleotide)m = (deoxyribonucleotide)n+m + AMP + diphosphate.</text>
        <dbReference type="EC" id="6.5.1.1"/>
    </reaction>
</comment>
<dbReference type="Gene3D" id="2.40.50.140">
    <property type="entry name" value="Nucleic acid-binding proteins"/>
    <property type="match status" value="1"/>
</dbReference>
<keyword evidence="6" id="KW-0067">ATP-binding</keyword>
<dbReference type="EMBL" id="JACIVI010000004">
    <property type="protein sequence ID" value="MBB1162567.1"/>
    <property type="molecule type" value="Genomic_DNA"/>
</dbReference>
<dbReference type="Gene3D" id="3.30.470.30">
    <property type="entry name" value="DNA ligase/mRNA capping enzyme"/>
    <property type="match status" value="1"/>
</dbReference>
<dbReference type="AlphaFoldDB" id="A0A839HIV7"/>
<keyword evidence="8" id="KW-0234">DNA repair</keyword>
<dbReference type="InterPro" id="IPR012310">
    <property type="entry name" value="DNA_ligase_ATP-dep_cent"/>
</dbReference>
<evidence type="ECO:0000313" key="12">
    <source>
        <dbReference type="EMBL" id="MBB1162567.1"/>
    </source>
</evidence>
<dbReference type="Pfam" id="PF04675">
    <property type="entry name" value="DNA_ligase_A_N"/>
    <property type="match status" value="1"/>
</dbReference>
<dbReference type="PROSITE" id="PS50160">
    <property type="entry name" value="DNA_LIGASE_A3"/>
    <property type="match status" value="1"/>
</dbReference>
<keyword evidence="3" id="KW-0479">Metal-binding</keyword>
<evidence type="ECO:0000256" key="5">
    <source>
        <dbReference type="ARBA" id="ARBA00022763"/>
    </source>
</evidence>
<evidence type="ECO:0000256" key="4">
    <source>
        <dbReference type="ARBA" id="ARBA00022741"/>
    </source>
</evidence>
<keyword evidence="9" id="KW-0131">Cell cycle</keyword>
<evidence type="ECO:0000259" key="11">
    <source>
        <dbReference type="PROSITE" id="PS50160"/>
    </source>
</evidence>
<dbReference type="InterPro" id="IPR036599">
    <property type="entry name" value="DNA_ligase_N_sf"/>
</dbReference>
<dbReference type="GO" id="GO:0006310">
    <property type="term" value="P:DNA recombination"/>
    <property type="evidence" value="ECO:0007669"/>
    <property type="project" value="UniProtKB-KW"/>
</dbReference>
<dbReference type="EC" id="6.5.1.1" evidence="12"/>
<keyword evidence="2" id="KW-0132">Cell division</keyword>
<dbReference type="InterPro" id="IPR050191">
    <property type="entry name" value="ATP-dep_DNA_ligase"/>
</dbReference>
<dbReference type="RefSeq" id="WP_182664640.1">
    <property type="nucleotide sequence ID" value="NZ_JACIVI010000004.1"/>
</dbReference>
<evidence type="ECO:0000256" key="1">
    <source>
        <dbReference type="ARBA" id="ARBA00022598"/>
    </source>
</evidence>
<gene>
    <name evidence="12" type="ORF">H4F90_11320</name>
</gene>
<dbReference type="SUPFAM" id="SSF50249">
    <property type="entry name" value="Nucleic acid-binding proteins"/>
    <property type="match status" value="1"/>
</dbReference>
<dbReference type="InterPro" id="IPR012340">
    <property type="entry name" value="NA-bd_OB-fold"/>
</dbReference>
<dbReference type="InterPro" id="IPR026333">
    <property type="entry name" value="ATP_dep_DNA_lig_pp_1105_fam"/>
</dbReference>
<keyword evidence="5" id="KW-0227">DNA damage</keyword>
<keyword evidence="4" id="KW-0547">Nucleotide-binding</keyword>
<evidence type="ECO:0000256" key="6">
    <source>
        <dbReference type="ARBA" id="ARBA00022840"/>
    </source>
</evidence>
<evidence type="ECO:0000256" key="10">
    <source>
        <dbReference type="ARBA" id="ARBA00034003"/>
    </source>
</evidence>
<evidence type="ECO:0000313" key="13">
    <source>
        <dbReference type="Proteomes" id="UP000586093"/>
    </source>
</evidence>
<evidence type="ECO:0000256" key="8">
    <source>
        <dbReference type="ARBA" id="ARBA00023204"/>
    </source>
</evidence>
<dbReference type="GO" id="GO:0051301">
    <property type="term" value="P:cell division"/>
    <property type="evidence" value="ECO:0007669"/>
    <property type="project" value="UniProtKB-KW"/>
</dbReference>
<keyword evidence="7" id="KW-0233">DNA recombination</keyword>
<feature type="domain" description="ATP-dependent DNA ligase family profile" evidence="11">
    <location>
        <begin position="326"/>
        <end position="463"/>
    </location>
</feature>